<dbReference type="EMBL" id="JBHULD010000018">
    <property type="protein sequence ID" value="MFD2556087.1"/>
    <property type="molecule type" value="Genomic_DNA"/>
</dbReference>
<protein>
    <submittedName>
        <fullName evidence="1">Immunity 26/phosphotriesterase HocA family protein</fullName>
    </submittedName>
</protein>
<dbReference type="Pfam" id="PF15428">
    <property type="entry name" value="Imm26"/>
    <property type="match status" value="1"/>
</dbReference>
<evidence type="ECO:0000313" key="1">
    <source>
        <dbReference type="EMBL" id="MFD2556087.1"/>
    </source>
</evidence>
<accession>A0ABW5L4E6</accession>
<dbReference type="Proteomes" id="UP001597440">
    <property type="component" value="Unassembled WGS sequence"/>
</dbReference>
<organism evidence="1 2">
    <name type="scientific">Sphingobacterium tabacisoli</name>
    <dbReference type="NCBI Taxonomy" id="2044855"/>
    <lineage>
        <taxon>Bacteria</taxon>
        <taxon>Pseudomonadati</taxon>
        <taxon>Bacteroidota</taxon>
        <taxon>Sphingobacteriia</taxon>
        <taxon>Sphingobacteriales</taxon>
        <taxon>Sphingobacteriaceae</taxon>
        <taxon>Sphingobacterium</taxon>
    </lineage>
</organism>
<keyword evidence="2" id="KW-1185">Reference proteome</keyword>
<dbReference type="RefSeq" id="WP_210352836.1">
    <property type="nucleotide sequence ID" value="NZ_JAEQMU010000001.1"/>
</dbReference>
<dbReference type="InterPro" id="IPR029278">
    <property type="entry name" value="Imm26"/>
</dbReference>
<gene>
    <name evidence="1" type="ORF">ACFSQW_16965</name>
</gene>
<comment type="caution">
    <text evidence="1">The sequence shown here is derived from an EMBL/GenBank/DDBJ whole genome shotgun (WGS) entry which is preliminary data.</text>
</comment>
<reference evidence="2" key="1">
    <citation type="journal article" date="2019" name="Int. J. Syst. Evol. Microbiol.">
        <title>The Global Catalogue of Microorganisms (GCM) 10K type strain sequencing project: providing services to taxonomists for standard genome sequencing and annotation.</title>
        <authorList>
            <consortium name="The Broad Institute Genomics Platform"/>
            <consortium name="The Broad Institute Genome Sequencing Center for Infectious Disease"/>
            <person name="Wu L."/>
            <person name="Ma J."/>
        </authorList>
    </citation>
    <scope>NUCLEOTIDE SEQUENCE [LARGE SCALE GENOMIC DNA]</scope>
    <source>
        <strain evidence="2">KCTC 52298</strain>
    </source>
</reference>
<proteinExistence type="predicted"/>
<name>A0ABW5L4E6_9SPHI</name>
<sequence>MSQIPFLLSNEQRKYLGITAVEESWELVSFSDCYLYYDKDTIVKQITVTEDSYYERDLSEKTAEGRTILLPKTTKGKPKKLNYSAMASFKGIGVYFSFSSTYLSISNYTTQTTFFEQRFEDGDLNLLKEWLDNWVKESSATDLQEITDFKNAPRLNCKYKEGDFFSFRIGRREWGFGRILLDVSKLLKEKGRREAKNYGLTNMMGKPLIVKVYHKISETPVVDLEELSKEKALPSQAIMDNHFFYGQNPIIGHRSLDIEELDMLISYGQSINSEDKDCVYLQYGLIFKEATIGQYNKYLSIGGEGDSENPYTNDSIGFGLELDYLQACTRDHSNNPYWLDTENYASKYDLRNPLNKLIKEEVFKVFGLDPDVSYAENLALAQKN</sequence>
<evidence type="ECO:0000313" key="2">
    <source>
        <dbReference type="Proteomes" id="UP001597440"/>
    </source>
</evidence>